<gene>
    <name evidence="2" type="ORF">CTM90_09400</name>
</gene>
<keyword evidence="1" id="KW-0812">Transmembrane</keyword>
<name>A0ABD6X400_PHODM</name>
<sequence length="157" mass="17991">MQVVLFSNRAFVVVMPIMIKGYDMLFIALKAIVVQIGIIAILMFPKWLQAQPCQIEWQNEISLQDGRVNLQGGNGSFSITEQGHLYFDVHPVQLNSQQQQVLSEYHHLIAQDLPYVLSRSQVIDQKICDIGLQRQAQEHKIQQLIPALKQWQSVQVL</sequence>
<dbReference type="InterPro" id="IPR021307">
    <property type="entry name" value="DUF2884"/>
</dbReference>
<feature type="transmembrane region" description="Helical" evidence="1">
    <location>
        <begin position="24"/>
        <end position="44"/>
    </location>
</feature>
<accession>A0ABD6X400</accession>
<organism evidence="2 3">
    <name type="scientific">Photobacterium damselae</name>
    <dbReference type="NCBI Taxonomy" id="38293"/>
    <lineage>
        <taxon>Bacteria</taxon>
        <taxon>Pseudomonadati</taxon>
        <taxon>Pseudomonadota</taxon>
        <taxon>Gammaproteobacteria</taxon>
        <taxon>Vibrionales</taxon>
        <taxon>Vibrionaceae</taxon>
        <taxon>Photobacterium</taxon>
    </lineage>
</organism>
<evidence type="ECO:0000256" key="1">
    <source>
        <dbReference type="SAM" id="Phobius"/>
    </source>
</evidence>
<reference evidence="2 3" key="1">
    <citation type="submission" date="2018-03" db="EMBL/GenBank/DDBJ databases">
        <title>Whole genome sequencing of Histamine producing bacteria.</title>
        <authorList>
            <person name="Butler K."/>
        </authorList>
    </citation>
    <scope>NUCLEOTIDE SEQUENCE [LARGE SCALE GENOMIC DNA]</scope>
    <source>
        <strain evidence="2 3">BT-6</strain>
    </source>
</reference>
<dbReference type="Pfam" id="PF11101">
    <property type="entry name" value="DUF2884"/>
    <property type="match status" value="1"/>
</dbReference>
<dbReference type="Proteomes" id="UP000241404">
    <property type="component" value="Unassembled WGS sequence"/>
</dbReference>
<keyword evidence="1" id="KW-0472">Membrane</keyword>
<proteinExistence type="predicted"/>
<dbReference type="EMBL" id="PYMM01000004">
    <property type="protein sequence ID" value="PSU17118.1"/>
    <property type="molecule type" value="Genomic_DNA"/>
</dbReference>
<evidence type="ECO:0000313" key="2">
    <source>
        <dbReference type="EMBL" id="PSU17118.1"/>
    </source>
</evidence>
<protein>
    <submittedName>
        <fullName evidence="2">DUF2884 domain-containing protein</fullName>
    </submittedName>
</protein>
<keyword evidence="1" id="KW-1133">Transmembrane helix</keyword>
<evidence type="ECO:0000313" key="3">
    <source>
        <dbReference type="Proteomes" id="UP000241404"/>
    </source>
</evidence>
<comment type="caution">
    <text evidence="2">The sequence shown here is derived from an EMBL/GenBank/DDBJ whole genome shotgun (WGS) entry which is preliminary data.</text>
</comment>
<dbReference type="AlphaFoldDB" id="A0ABD6X400"/>